<dbReference type="Proteomes" id="UP001398420">
    <property type="component" value="Unassembled WGS sequence"/>
</dbReference>
<evidence type="ECO:0000313" key="4">
    <source>
        <dbReference type="EMBL" id="MEL5987284.1"/>
    </source>
</evidence>
<sequence length="214" mass="24252">MEEQRRYRSKKHMTSKQKGDRILNYLIALVVGLIILVAGIIFSGGEEQQKAKEPEKEAVTAQPQKETPKEEEPVKKKKTVKPTVVKDVEELKKSDTVKVSKSDEAIVDEVIEDKEWKPYKTAQQDDGTTMHVSSYSAGTVDWNEKLQAVQNITGLKEEDWILWYAKGNGSADASIITVSSKDQTKKYRVSLKWVAKKGWKPEKVEVLNQLQGAY</sequence>
<feature type="transmembrane region" description="Helical" evidence="2">
    <location>
        <begin position="21"/>
        <end position="42"/>
    </location>
</feature>
<organism evidence="4 5">
    <name type="scientific">Kurthia gibsonii</name>
    <dbReference type="NCBI Taxonomy" id="33946"/>
    <lineage>
        <taxon>Bacteria</taxon>
        <taxon>Bacillati</taxon>
        <taxon>Bacillota</taxon>
        <taxon>Bacilli</taxon>
        <taxon>Bacillales</taxon>
        <taxon>Caryophanaceae</taxon>
        <taxon>Kurthia</taxon>
    </lineage>
</organism>
<feature type="domain" description="DUF1510" evidence="3">
    <location>
        <begin position="111"/>
        <end position="207"/>
    </location>
</feature>
<dbReference type="EMBL" id="JBCEWA010000002">
    <property type="protein sequence ID" value="MEL5987284.1"/>
    <property type="molecule type" value="Genomic_DNA"/>
</dbReference>
<evidence type="ECO:0000259" key="3">
    <source>
        <dbReference type="Pfam" id="PF07423"/>
    </source>
</evidence>
<dbReference type="InterPro" id="IPR009988">
    <property type="entry name" value="DUF1510"/>
</dbReference>
<gene>
    <name evidence="4" type="ORF">AAF454_02445</name>
</gene>
<evidence type="ECO:0000256" key="2">
    <source>
        <dbReference type="SAM" id="Phobius"/>
    </source>
</evidence>
<evidence type="ECO:0000256" key="1">
    <source>
        <dbReference type="SAM" id="MobiDB-lite"/>
    </source>
</evidence>
<keyword evidence="5" id="KW-1185">Reference proteome</keyword>
<dbReference type="RefSeq" id="WP_068452510.1">
    <property type="nucleotide sequence ID" value="NZ_CP147847.1"/>
</dbReference>
<evidence type="ECO:0000313" key="5">
    <source>
        <dbReference type="Proteomes" id="UP001398420"/>
    </source>
</evidence>
<name>A0ABU9LIU1_9BACL</name>
<keyword evidence="2" id="KW-0472">Membrane</keyword>
<feature type="compositionally biased region" description="Basic and acidic residues" evidence="1">
    <location>
        <begin position="47"/>
        <end position="58"/>
    </location>
</feature>
<accession>A0ABU9LIU1</accession>
<keyword evidence="2" id="KW-0812">Transmembrane</keyword>
<keyword evidence="2" id="KW-1133">Transmembrane helix</keyword>
<feature type="region of interest" description="Disordered" evidence="1">
    <location>
        <begin position="47"/>
        <end position="79"/>
    </location>
</feature>
<dbReference type="Pfam" id="PF07423">
    <property type="entry name" value="DUF1510"/>
    <property type="match status" value="1"/>
</dbReference>
<reference evidence="4 5" key="1">
    <citation type="submission" date="2024-04" db="EMBL/GenBank/DDBJ databases">
        <authorList>
            <person name="Wu Y.S."/>
            <person name="Zhang L."/>
        </authorList>
    </citation>
    <scope>NUCLEOTIDE SEQUENCE [LARGE SCALE GENOMIC DNA]</scope>
    <source>
        <strain evidence="4 5">KG-01</strain>
    </source>
</reference>
<proteinExistence type="predicted"/>
<comment type="caution">
    <text evidence="4">The sequence shown here is derived from an EMBL/GenBank/DDBJ whole genome shotgun (WGS) entry which is preliminary data.</text>
</comment>
<protein>
    <submittedName>
        <fullName evidence="4">DUF1510 family protein</fullName>
    </submittedName>
</protein>